<accession>A0A0K9P6I3</accession>
<dbReference type="OrthoDB" id="10252754at2759"/>
<evidence type="ECO:0000313" key="2">
    <source>
        <dbReference type="EMBL" id="KMZ64616.1"/>
    </source>
</evidence>
<protein>
    <recommendedName>
        <fullName evidence="1">DNA mismatch repair protein MutS-like N-terminal domain-containing protein</fullName>
    </recommendedName>
</protein>
<sequence>MHRFVTRSLLSPTQFLPREVVVVFRFSHSRRLYASPLQCDPTAKKYFIQPHPKSMKFISKVTKRSNYLNISSNEDNQLHITWWIEKMQMCKKPSAIQLIKRLVYSNLLGLDDSLKNGSLKEGTLNFDILQFKSRFPREVLLCRVGDFYEAIGFDACILVEHAGLNPFGGMRSDSIPKAGCPVVVHELYFHVSWLSFF</sequence>
<dbReference type="Pfam" id="PF01624">
    <property type="entry name" value="MutS_I"/>
    <property type="match status" value="1"/>
</dbReference>
<dbReference type="EMBL" id="LFYR01001125">
    <property type="protein sequence ID" value="KMZ64616.1"/>
    <property type="molecule type" value="Genomic_DNA"/>
</dbReference>
<dbReference type="PANTHER" id="PTHR48448:SF1">
    <property type="entry name" value="MUTL PROTEIN ISOFORM 1"/>
    <property type="match status" value="1"/>
</dbReference>
<organism evidence="2 3">
    <name type="scientific">Zostera marina</name>
    <name type="common">Eelgrass</name>
    <dbReference type="NCBI Taxonomy" id="29655"/>
    <lineage>
        <taxon>Eukaryota</taxon>
        <taxon>Viridiplantae</taxon>
        <taxon>Streptophyta</taxon>
        <taxon>Embryophyta</taxon>
        <taxon>Tracheophyta</taxon>
        <taxon>Spermatophyta</taxon>
        <taxon>Magnoliopsida</taxon>
        <taxon>Liliopsida</taxon>
        <taxon>Zosteraceae</taxon>
        <taxon>Zostera</taxon>
    </lineage>
</organism>
<name>A0A0K9P6I3_ZOSMR</name>
<gene>
    <name evidence="2" type="ORF">ZOSMA_35G00730</name>
</gene>
<comment type="caution">
    <text evidence="2">The sequence shown here is derived from an EMBL/GenBank/DDBJ whole genome shotgun (WGS) entry which is preliminary data.</text>
</comment>
<dbReference type="Gene3D" id="3.40.1170.10">
    <property type="entry name" value="DNA repair protein MutS, domain I"/>
    <property type="match status" value="1"/>
</dbReference>
<dbReference type="STRING" id="29655.A0A0K9P6I3"/>
<evidence type="ECO:0000259" key="1">
    <source>
        <dbReference type="Pfam" id="PF01624"/>
    </source>
</evidence>
<evidence type="ECO:0000313" key="3">
    <source>
        <dbReference type="Proteomes" id="UP000036987"/>
    </source>
</evidence>
<proteinExistence type="predicted"/>
<dbReference type="InterPro" id="IPR053276">
    <property type="entry name" value="MtDNA_mismatch_repair_MutS"/>
</dbReference>
<keyword evidence="3" id="KW-1185">Reference proteome</keyword>
<dbReference type="InterPro" id="IPR007695">
    <property type="entry name" value="DNA_mismatch_repair_MutS-lik_N"/>
</dbReference>
<dbReference type="GO" id="GO:0030983">
    <property type="term" value="F:mismatched DNA binding"/>
    <property type="evidence" value="ECO:0007669"/>
    <property type="project" value="InterPro"/>
</dbReference>
<dbReference type="GO" id="GO:0005524">
    <property type="term" value="F:ATP binding"/>
    <property type="evidence" value="ECO:0007669"/>
    <property type="project" value="InterPro"/>
</dbReference>
<dbReference type="AlphaFoldDB" id="A0A0K9P6I3"/>
<dbReference type="GO" id="GO:0006298">
    <property type="term" value="P:mismatch repair"/>
    <property type="evidence" value="ECO:0007669"/>
    <property type="project" value="InterPro"/>
</dbReference>
<dbReference type="SUPFAM" id="SSF55271">
    <property type="entry name" value="DNA repair protein MutS, domain I"/>
    <property type="match status" value="1"/>
</dbReference>
<reference evidence="3" key="1">
    <citation type="journal article" date="2016" name="Nature">
        <title>The genome of the seagrass Zostera marina reveals angiosperm adaptation to the sea.</title>
        <authorList>
            <person name="Olsen J.L."/>
            <person name="Rouze P."/>
            <person name="Verhelst B."/>
            <person name="Lin Y.-C."/>
            <person name="Bayer T."/>
            <person name="Collen J."/>
            <person name="Dattolo E."/>
            <person name="De Paoli E."/>
            <person name="Dittami S."/>
            <person name="Maumus F."/>
            <person name="Michel G."/>
            <person name="Kersting A."/>
            <person name="Lauritano C."/>
            <person name="Lohaus R."/>
            <person name="Toepel M."/>
            <person name="Tonon T."/>
            <person name="Vanneste K."/>
            <person name="Amirebrahimi M."/>
            <person name="Brakel J."/>
            <person name="Bostroem C."/>
            <person name="Chovatia M."/>
            <person name="Grimwood J."/>
            <person name="Jenkins J.W."/>
            <person name="Jueterbock A."/>
            <person name="Mraz A."/>
            <person name="Stam W.T."/>
            <person name="Tice H."/>
            <person name="Bornberg-Bauer E."/>
            <person name="Green P.J."/>
            <person name="Pearson G.A."/>
            <person name="Procaccini G."/>
            <person name="Duarte C.M."/>
            <person name="Schmutz J."/>
            <person name="Reusch T.B.H."/>
            <person name="Van de Peer Y."/>
        </authorList>
    </citation>
    <scope>NUCLEOTIDE SEQUENCE [LARGE SCALE GENOMIC DNA]</scope>
    <source>
        <strain evidence="3">cv. Finnish</strain>
    </source>
</reference>
<dbReference type="InterPro" id="IPR016151">
    <property type="entry name" value="DNA_mismatch_repair_MutS_N"/>
</dbReference>
<dbReference type="PANTHER" id="PTHR48448">
    <property type="entry name" value="MUTL PROTEIN ISOFORM 1"/>
    <property type="match status" value="1"/>
</dbReference>
<dbReference type="Proteomes" id="UP000036987">
    <property type="component" value="Unassembled WGS sequence"/>
</dbReference>
<feature type="domain" description="DNA mismatch repair protein MutS-like N-terminal" evidence="1">
    <location>
        <begin position="130"/>
        <end position="188"/>
    </location>
</feature>